<dbReference type="SUPFAM" id="SSF51055">
    <property type="entry name" value="Carbohydrate binding domain"/>
    <property type="match status" value="2"/>
</dbReference>
<evidence type="ECO:0000259" key="2">
    <source>
        <dbReference type="SMART" id="SM00495"/>
    </source>
</evidence>
<evidence type="ECO:0000313" key="3">
    <source>
        <dbReference type="EMBL" id="MFA0569497.1"/>
    </source>
</evidence>
<dbReference type="SMART" id="SM00495">
    <property type="entry name" value="ChtBD3"/>
    <property type="match status" value="2"/>
</dbReference>
<dbReference type="Pfam" id="PF02839">
    <property type="entry name" value="CBM_5_12"/>
    <property type="match status" value="1"/>
</dbReference>
<protein>
    <submittedName>
        <fullName evidence="3">Carbohydrate-binding protein</fullName>
    </submittedName>
</protein>
<gene>
    <name evidence="3" type="ORF">AB4566_14595</name>
</gene>
<accession>A0ABV4NE00</accession>
<dbReference type="RefSeq" id="WP_372266652.1">
    <property type="nucleotide sequence ID" value="NZ_JBFRUW010000055.1"/>
</dbReference>
<dbReference type="InterPro" id="IPR036573">
    <property type="entry name" value="CBM_sf_5/12"/>
</dbReference>
<proteinExistence type="predicted"/>
<feature type="domain" description="Chitin-binding type-3" evidence="2">
    <location>
        <begin position="12"/>
        <end position="58"/>
    </location>
</feature>
<dbReference type="EMBL" id="JBFRUW010000055">
    <property type="protein sequence ID" value="MFA0569497.1"/>
    <property type="molecule type" value="Genomic_DNA"/>
</dbReference>
<keyword evidence="1" id="KW-0378">Hydrolase</keyword>
<dbReference type="Proteomes" id="UP001570417">
    <property type="component" value="Unassembled WGS sequence"/>
</dbReference>
<keyword evidence="4" id="KW-1185">Reference proteome</keyword>
<dbReference type="CDD" id="cd12215">
    <property type="entry name" value="ChiC_BD"/>
    <property type="match status" value="1"/>
</dbReference>
<feature type="domain" description="Chitin-binding type-3" evidence="2">
    <location>
        <begin position="62"/>
        <end position="104"/>
    </location>
</feature>
<dbReference type="InterPro" id="IPR003610">
    <property type="entry name" value="CBM5/12"/>
</dbReference>
<evidence type="ECO:0000256" key="1">
    <source>
        <dbReference type="ARBA" id="ARBA00022801"/>
    </source>
</evidence>
<sequence>MSWFLSFYALSDQPWEEQVVYSVGDRVAHNGEAFVATQWNKGNEPYIGKSHWEGWVHVNSSIPQFEVDKNYHSGLVVYVNGDLYLSKWGNKGEHPETSWYWRRLATDGVLDRSTNAPGESSDPKSAEVILGTDLNRNNIKDSFELGVLDTYQNEELRRMALNVSFIYRALHELELDESINLLEEESYELFNSLFAWENCMVEIRKLHDLKDPMSLYLDSIYASLLYRFGQNEAYRDLNGEFNFSEEVLTRSNCSYYEF</sequence>
<comment type="caution">
    <text evidence="3">The sequence shown here is derived from an EMBL/GenBank/DDBJ whole genome shotgun (WGS) entry which is preliminary data.</text>
</comment>
<dbReference type="Gene3D" id="2.10.10.90">
    <property type="match status" value="1"/>
</dbReference>
<evidence type="ECO:0000313" key="4">
    <source>
        <dbReference type="Proteomes" id="UP001570417"/>
    </source>
</evidence>
<name>A0ABV4NE00_9VIBR</name>
<reference evidence="3 4" key="1">
    <citation type="journal article" date="2024" name="ISME J.">
        <title>Tailless and filamentous prophages are predominant in marine Vibrio.</title>
        <authorList>
            <person name="Steensen K."/>
            <person name="Seneca J."/>
            <person name="Bartlau N."/>
            <person name="Yu X.A."/>
            <person name="Hussain F.A."/>
            <person name="Polz M.F."/>
        </authorList>
    </citation>
    <scope>NUCLEOTIDE SEQUENCE [LARGE SCALE GENOMIC DNA]</scope>
    <source>
        <strain evidence="3 4">10N.222.51.A1</strain>
    </source>
</reference>
<organism evidence="3 4">
    <name type="scientific">Vibrio gallaecicus</name>
    <dbReference type="NCBI Taxonomy" id="552386"/>
    <lineage>
        <taxon>Bacteria</taxon>
        <taxon>Pseudomonadati</taxon>
        <taxon>Pseudomonadota</taxon>
        <taxon>Gammaproteobacteria</taxon>
        <taxon>Vibrionales</taxon>
        <taxon>Vibrionaceae</taxon>
        <taxon>Vibrio</taxon>
    </lineage>
</organism>